<keyword evidence="6" id="KW-1185">Reference proteome</keyword>
<gene>
    <name evidence="5" type="ORF">H8Z76_08665</name>
</gene>
<dbReference type="InterPro" id="IPR008920">
    <property type="entry name" value="TF_FadR/GntR_C"/>
</dbReference>
<dbReference type="PANTHER" id="PTHR43537:SF24">
    <property type="entry name" value="GLUCONATE OPERON TRANSCRIPTIONAL REPRESSOR"/>
    <property type="match status" value="1"/>
</dbReference>
<proteinExistence type="predicted"/>
<evidence type="ECO:0000256" key="2">
    <source>
        <dbReference type="ARBA" id="ARBA00023125"/>
    </source>
</evidence>
<dbReference type="Proteomes" id="UP000621540">
    <property type="component" value="Unassembled WGS sequence"/>
</dbReference>
<dbReference type="PRINTS" id="PR00033">
    <property type="entry name" value="HTHASNC"/>
</dbReference>
<comment type="caution">
    <text evidence="5">The sequence shown here is derived from an EMBL/GenBank/DDBJ whole genome shotgun (WGS) entry which is preliminary data.</text>
</comment>
<accession>A0ABR7IBF1</accession>
<evidence type="ECO:0000256" key="1">
    <source>
        <dbReference type="ARBA" id="ARBA00023015"/>
    </source>
</evidence>
<reference evidence="5 6" key="1">
    <citation type="submission" date="2020-08" db="EMBL/GenBank/DDBJ databases">
        <title>Genome public.</title>
        <authorList>
            <person name="Liu C."/>
            <person name="Sun Q."/>
        </authorList>
    </citation>
    <scope>NUCLEOTIDE SEQUENCE [LARGE SCALE GENOMIC DNA]</scope>
    <source>
        <strain evidence="5 6">BX0805</strain>
    </source>
</reference>
<dbReference type="PRINTS" id="PR00035">
    <property type="entry name" value="HTHGNTR"/>
</dbReference>
<dbReference type="InterPro" id="IPR036390">
    <property type="entry name" value="WH_DNA-bd_sf"/>
</dbReference>
<dbReference type="SUPFAM" id="SSF46785">
    <property type="entry name" value="Winged helix' DNA-binding domain"/>
    <property type="match status" value="1"/>
</dbReference>
<dbReference type="InterPro" id="IPR000524">
    <property type="entry name" value="Tscrpt_reg_HTH_GntR"/>
</dbReference>
<dbReference type="Gene3D" id="1.20.120.530">
    <property type="entry name" value="GntR ligand-binding domain-like"/>
    <property type="match status" value="1"/>
</dbReference>
<dbReference type="CDD" id="cd07377">
    <property type="entry name" value="WHTH_GntR"/>
    <property type="match status" value="1"/>
</dbReference>
<name>A0ABR7IBF1_9FIRM</name>
<dbReference type="Gene3D" id="1.10.10.10">
    <property type="entry name" value="Winged helix-like DNA-binding domain superfamily/Winged helix DNA-binding domain"/>
    <property type="match status" value="1"/>
</dbReference>
<dbReference type="RefSeq" id="WP_022516370.1">
    <property type="nucleotide sequence ID" value="NZ_JACOQH010000005.1"/>
</dbReference>
<organism evidence="5 6">
    <name type="scientific">Roseburia yibonii</name>
    <dbReference type="NCBI Taxonomy" id="2763063"/>
    <lineage>
        <taxon>Bacteria</taxon>
        <taxon>Bacillati</taxon>
        <taxon>Bacillota</taxon>
        <taxon>Clostridia</taxon>
        <taxon>Lachnospirales</taxon>
        <taxon>Lachnospiraceae</taxon>
        <taxon>Roseburia</taxon>
    </lineage>
</organism>
<keyword evidence="1" id="KW-0805">Transcription regulation</keyword>
<dbReference type="EMBL" id="JACOQH010000005">
    <property type="protein sequence ID" value="MBC5754099.1"/>
    <property type="molecule type" value="Genomic_DNA"/>
</dbReference>
<dbReference type="PANTHER" id="PTHR43537">
    <property type="entry name" value="TRANSCRIPTIONAL REGULATOR, GNTR FAMILY"/>
    <property type="match status" value="1"/>
</dbReference>
<keyword evidence="3" id="KW-0804">Transcription</keyword>
<protein>
    <submittedName>
        <fullName evidence="5">GntR family transcriptional regulator</fullName>
    </submittedName>
</protein>
<dbReference type="InterPro" id="IPR000485">
    <property type="entry name" value="AsnC-type_HTH_dom"/>
</dbReference>
<dbReference type="SUPFAM" id="SSF48008">
    <property type="entry name" value="GntR ligand-binding domain-like"/>
    <property type="match status" value="1"/>
</dbReference>
<evidence type="ECO:0000259" key="4">
    <source>
        <dbReference type="PROSITE" id="PS50949"/>
    </source>
</evidence>
<dbReference type="PROSITE" id="PS50949">
    <property type="entry name" value="HTH_GNTR"/>
    <property type="match status" value="1"/>
</dbReference>
<evidence type="ECO:0000256" key="3">
    <source>
        <dbReference type="ARBA" id="ARBA00023163"/>
    </source>
</evidence>
<dbReference type="SMART" id="SM00345">
    <property type="entry name" value="HTH_GNTR"/>
    <property type="match status" value="1"/>
</dbReference>
<dbReference type="InterPro" id="IPR036388">
    <property type="entry name" value="WH-like_DNA-bd_sf"/>
</dbReference>
<dbReference type="Pfam" id="PF07729">
    <property type="entry name" value="FCD"/>
    <property type="match status" value="1"/>
</dbReference>
<dbReference type="SMART" id="SM00895">
    <property type="entry name" value="FCD"/>
    <property type="match status" value="1"/>
</dbReference>
<evidence type="ECO:0000313" key="6">
    <source>
        <dbReference type="Proteomes" id="UP000621540"/>
    </source>
</evidence>
<evidence type="ECO:0000313" key="5">
    <source>
        <dbReference type="EMBL" id="MBC5754099.1"/>
    </source>
</evidence>
<dbReference type="Pfam" id="PF00392">
    <property type="entry name" value="GntR"/>
    <property type="match status" value="1"/>
</dbReference>
<dbReference type="InterPro" id="IPR011711">
    <property type="entry name" value="GntR_C"/>
</dbReference>
<keyword evidence="2" id="KW-0238">DNA-binding</keyword>
<sequence length="225" mass="25875">MMDDLELNMNAYLPLRDVVFSTLREAILKGELKPGERLMELQLAEKMGVSRTPIREAIRMLEQEGLAVTIPRRGAQVAGMTEKDMEDALEIRAALDELAVQLACDAITEDQLKQLKQAMKNFEESTRSGDVKRIAEADVEFHDAIYTATGNEKLVSMLNNLREQVYRYRVEYLKDEKSYPSLIEEHEELYAGIEKHDKEHVSQVMKRHVENQAEAVKNIIRKQKI</sequence>
<feature type="domain" description="HTH gntR-type" evidence="4">
    <location>
        <begin position="13"/>
        <end position="80"/>
    </location>
</feature>